<dbReference type="Proteomes" id="UP001430455">
    <property type="component" value="Unassembled WGS sequence"/>
</dbReference>
<dbReference type="PROSITE" id="PS51677">
    <property type="entry name" value="NODB"/>
    <property type="match status" value="1"/>
</dbReference>
<protein>
    <submittedName>
        <fullName evidence="4">Polysaccharide deacetylase family protein</fullName>
    </submittedName>
</protein>
<accession>A0AAW4P803</accession>
<dbReference type="GO" id="GO:0005975">
    <property type="term" value="P:carbohydrate metabolic process"/>
    <property type="evidence" value="ECO:0007669"/>
    <property type="project" value="InterPro"/>
</dbReference>
<reference evidence="4 5" key="1">
    <citation type="submission" date="2021-06" db="EMBL/GenBank/DDBJ databases">
        <title>Halomicroarcula sp. a new haloarchaeum isolated from saline soil.</title>
        <authorList>
            <person name="Duran-Viseras A."/>
            <person name="Sanchez-Porro C."/>
            <person name="Ventosa A."/>
        </authorList>
    </citation>
    <scope>NUCLEOTIDE SEQUENCE [LARGE SCALE GENOMIC DNA]</scope>
    <source>
        <strain evidence="4 5">F27</strain>
    </source>
</reference>
<dbReference type="GO" id="GO:0005576">
    <property type="term" value="C:extracellular region"/>
    <property type="evidence" value="ECO:0007669"/>
    <property type="project" value="UniProtKB-SubCell"/>
</dbReference>
<dbReference type="PANTHER" id="PTHR34216:SF3">
    <property type="entry name" value="POLY-BETA-1,6-N-ACETYL-D-GLUCOSAMINE N-DEACETYLASE"/>
    <property type="match status" value="1"/>
</dbReference>
<evidence type="ECO:0000313" key="4">
    <source>
        <dbReference type="EMBL" id="MBX0294016.1"/>
    </source>
</evidence>
<dbReference type="RefSeq" id="WP_220578697.1">
    <property type="nucleotide sequence ID" value="NZ_RKLT01000001.1"/>
</dbReference>
<evidence type="ECO:0000313" key="5">
    <source>
        <dbReference type="Proteomes" id="UP001430455"/>
    </source>
</evidence>
<dbReference type="Pfam" id="PF01522">
    <property type="entry name" value="Polysacc_deac_1"/>
    <property type="match status" value="1"/>
</dbReference>
<dbReference type="AlphaFoldDB" id="A0AAW4P803"/>
<dbReference type="Gene3D" id="3.20.20.370">
    <property type="entry name" value="Glycoside hydrolase/deacetylase"/>
    <property type="match status" value="1"/>
</dbReference>
<dbReference type="InterPro" id="IPR002509">
    <property type="entry name" value="NODB_dom"/>
</dbReference>
<feature type="domain" description="NodB homology" evidence="3">
    <location>
        <begin position="46"/>
        <end position="235"/>
    </location>
</feature>
<dbReference type="CDD" id="cd10918">
    <property type="entry name" value="CE4_NodB_like_5s_6s"/>
    <property type="match status" value="1"/>
</dbReference>
<evidence type="ECO:0000256" key="2">
    <source>
        <dbReference type="ARBA" id="ARBA00022729"/>
    </source>
</evidence>
<organism evidence="4 5">
    <name type="scientific">Haloarcula nitratireducens</name>
    <dbReference type="NCBI Taxonomy" id="2487749"/>
    <lineage>
        <taxon>Archaea</taxon>
        <taxon>Methanobacteriati</taxon>
        <taxon>Methanobacteriota</taxon>
        <taxon>Stenosarchaea group</taxon>
        <taxon>Halobacteria</taxon>
        <taxon>Halobacteriales</taxon>
        <taxon>Haloarculaceae</taxon>
        <taxon>Haloarcula</taxon>
    </lineage>
</organism>
<dbReference type="InterPro" id="IPR011330">
    <property type="entry name" value="Glyco_hydro/deAcase_b/a-brl"/>
</dbReference>
<keyword evidence="2" id="KW-0732">Signal</keyword>
<comment type="caution">
    <text evidence="4">The sequence shown here is derived from an EMBL/GenBank/DDBJ whole genome shotgun (WGS) entry which is preliminary data.</text>
</comment>
<gene>
    <name evidence="4" type="ORF">EGH23_03860</name>
</gene>
<evidence type="ECO:0000259" key="3">
    <source>
        <dbReference type="PROSITE" id="PS51677"/>
    </source>
</evidence>
<dbReference type="GO" id="GO:0016810">
    <property type="term" value="F:hydrolase activity, acting on carbon-nitrogen (but not peptide) bonds"/>
    <property type="evidence" value="ECO:0007669"/>
    <property type="project" value="InterPro"/>
</dbReference>
<evidence type="ECO:0000256" key="1">
    <source>
        <dbReference type="ARBA" id="ARBA00004613"/>
    </source>
</evidence>
<dbReference type="EMBL" id="RKLT01000001">
    <property type="protein sequence ID" value="MBX0294016.1"/>
    <property type="molecule type" value="Genomic_DNA"/>
</dbReference>
<keyword evidence="5" id="KW-1185">Reference proteome</keyword>
<comment type="subcellular location">
    <subcellularLocation>
        <location evidence="1">Secreted</location>
    </subcellularLocation>
</comment>
<name>A0AAW4P803_9EURY</name>
<dbReference type="PANTHER" id="PTHR34216">
    <property type="match status" value="1"/>
</dbReference>
<proteinExistence type="predicted"/>
<sequence length="235" mass="26632">MGGLPGIDYKWDLSAEDFRAQIQELDKRFELVDLATLVDEPVADTKRIAVTFDDGFQNVYSTAVPILREFDVPATLFVSPAFLDGKNLAIFNERHNIPTNSRDTMLTTGQLRQLSEDDLFTIGNHTYSHPDLQNLSDQQSIAEEIHRGKRELEQILGTSIQQFSYPYGSMDDRAQEIVTETHELAVTSVPELLKTNQERYQIPRIDTCLSPPTVSFEVTDISARLRQLARRVNSS</sequence>
<dbReference type="SUPFAM" id="SSF88713">
    <property type="entry name" value="Glycoside hydrolase/deacetylase"/>
    <property type="match status" value="1"/>
</dbReference>
<dbReference type="InterPro" id="IPR051398">
    <property type="entry name" value="Polysacch_Deacetylase"/>
</dbReference>